<proteinExistence type="predicted"/>
<evidence type="ECO:0000259" key="5">
    <source>
        <dbReference type="PROSITE" id="PS51072"/>
    </source>
</evidence>
<keyword evidence="3" id="KW-0653">Protein transport</keyword>
<reference key="1">
    <citation type="submission" date="2007-01" db="EMBL/GenBank/DDBJ databases">
        <title>The Genome Sequence of Puccinia graminis f. sp. tritici Strain CRL 75-36-700-3.</title>
        <authorList>
            <consortium name="The Broad Institute Genome Sequencing Platform"/>
            <person name="Birren B."/>
            <person name="Lander E."/>
            <person name="Galagan J."/>
            <person name="Nusbaum C."/>
            <person name="Devon K."/>
            <person name="Cuomo C."/>
            <person name="Jaffe D."/>
            <person name="Butler J."/>
            <person name="Alvarez P."/>
            <person name="Gnerre S."/>
            <person name="Grabherr M."/>
            <person name="Mauceli E."/>
            <person name="Brockman W."/>
            <person name="Young S."/>
            <person name="LaButti K."/>
            <person name="Sykes S."/>
            <person name="DeCaprio D."/>
            <person name="Crawford M."/>
            <person name="Koehrsen M."/>
            <person name="Engels R."/>
            <person name="Montgomery P."/>
            <person name="Pearson M."/>
            <person name="Howarth C."/>
            <person name="Larson L."/>
            <person name="White J."/>
            <person name="Zeng Q."/>
            <person name="Kodira C."/>
            <person name="Yandava C."/>
            <person name="Alvarado L."/>
            <person name="O'Leary S."/>
            <person name="Szabo L."/>
            <person name="Dean R."/>
            <person name="Schein J."/>
        </authorList>
    </citation>
    <scope>NUCLEOTIDE SEQUENCE</scope>
    <source>
        <strain>CRL 75-36-700-3</strain>
    </source>
</reference>
<dbReference type="GO" id="GO:0012505">
    <property type="term" value="C:endomembrane system"/>
    <property type="evidence" value="ECO:0007669"/>
    <property type="project" value="UniProtKB-SubCell"/>
</dbReference>
<dbReference type="PANTHER" id="PTHR10529">
    <property type="entry name" value="AP COMPLEX SUBUNIT MU"/>
    <property type="match status" value="1"/>
</dbReference>
<dbReference type="GO" id="GO:0031410">
    <property type="term" value="C:cytoplasmic vesicle"/>
    <property type="evidence" value="ECO:0000318"/>
    <property type="project" value="GO_Central"/>
</dbReference>
<dbReference type="Proteomes" id="UP000008783">
    <property type="component" value="Unassembled WGS sequence"/>
</dbReference>
<keyword evidence="4" id="KW-0472">Membrane</keyword>
<dbReference type="GO" id="GO:0006886">
    <property type="term" value="P:intracellular protein transport"/>
    <property type="evidence" value="ECO:0007669"/>
    <property type="project" value="InterPro"/>
</dbReference>
<dbReference type="GO" id="GO:0006897">
    <property type="term" value="P:endocytosis"/>
    <property type="evidence" value="ECO:0000318"/>
    <property type="project" value="GO_Central"/>
</dbReference>
<dbReference type="Pfam" id="PF00928">
    <property type="entry name" value="Adap_comp_sub"/>
    <property type="match status" value="1"/>
</dbReference>
<keyword evidence="7" id="KW-1185">Reference proteome</keyword>
<dbReference type="PROSITE" id="PS00991">
    <property type="entry name" value="CLAT_ADAPTOR_M_2"/>
    <property type="match status" value="1"/>
</dbReference>
<reference evidence="7" key="2">
    <citation type="journal article" date="2011" name="Proc. Natl. Acad. Sci. U.S.A.">
        <title>Obligate biotrophy features unraveled by the genomic analysis of rust fungi.</title>
        <authorList>
            <person name="Duplessis S."/>
            <person name="Cuomo C.A."/>
            <person name="Lin Y.-C."/>
            <person name="Aerts A."/>
            <person name="Tisserant E."/>
            <person name="Veneault-Fourrey C."/>
            <person name="Joly D.L."/>
            <person name="Hacquard S."/>
            <person name="Amselem J."/>
            <person name="Cantarel B.L."/>
            <person name="Chiu R."/>
            <person name="Coutinho P.M."/>
            <person name="Feau N."/>
            <person name="Field M."/>
            <person name="Frey P."/>
            <person name="Gelhaye E."/>
            <person name="Goldberg J."/>
            <person name="Grabherr M.G."/>
            <person name="Kodira C.D."/>
            <person name="Kohler A."/>
            <person name="Kuees U."/>
            <person name="Lindquist E.A."/>
            <person name="Lucas S.M."/>
            <person name="Mago R."/>
            <person name="Mauceli E."/>
            <person name="Morin E."/>
            <person name="Murat C."/>
            <person name="Pangilinan J.L."/>
            <person name="Park R."/>
            <person name="Pearson M."/>
            <person name="Quesneville H."/>
            <person name="Rouhier N."/>
            <person name="Sakthikumar S."/>
            <person name="Salamov A.A."/>
            <person name="Schmutz J."/>
            <person name="Selles B."/>
            <person name="Shapiro H."/>
            <person name="Tanguay P."/>
            <person name="Tuskan G.A."/>
            <person name="Henrissat B."/>
            <person name="Van de Peer Y."/>
            <person name="Rouze P."/>
            <person name="Ellis J.G."/>
            <person name="Dodds P.N."/>
            <person name="Schein J.E."/>
            <person name="Zhong S."/>
            <person name="Hamelin R.C."/>
            <person name="Grigoriev I.V."/>
            <person name="Szabo L.J."/>
            <person name="Martin F."/>
        </authorList>
    </citation>
    <scope>NUCLEOTIDE SEQUENCE [LARGE SCALE GENOMIC DNA]</scope>
    <source>
        <strain evidence="7">CRL 75-36-700-3 / race SCCL</strain>
    </source>
</reference>
<protein>
    <recommendedName>
        <fullName evidence="5">MHD domain-containing protein</fullName>
    </recommendedName>
</protein>
<dbReference type="PROSITE" id="PS51072">
    <property type="entry name" value="MHD"/>
    <property type="match status" value="1"/>
</dbReference>
<evidence type="ECO:0000313" key="7">
    <source>
        <dbReference type="Proteomes" id="UP000008783"/>
    </source>
</evidence>
<dbReference type="InterPro" id="IPR018240">
    <property type="entry name" value="Clathrin_mu_CS"/>
</dbReference>
<evidence type="ECO:0000256" key="3">
    <source>
        <dbReference type="ARBA" id="ARBA00022927"/>
    </source>
</evidence>
<evidence type="ECO:0000256" key="1">
    <source>
        <dbReference type="ARBA" id="ARBA00004308"/>
    </source>
</evidence>
<accession>E3L3P0</accession>
<evidence type="ECO:0000256" key="2">
    <source>
        <dbReference type="ARBA" id="ARBA00022448"/>
    </source>
</evidence>
<dbReference type="VEuPathDB" id="FungiDB:PGTG_16910"/>
<dbReference type="InParanoid" id="E3L3P0"/>
<evidence type="ECO:0000313" key="6">
    <source>
        <dbReference type="EMBL" id="EFP91165.2"/>
    </source>
</evidence>
<evidence type="ECO:0000256" key="4">
    <source>
        <dbReference type="ARBA" id="ARBA00023136"/>
    </source>
</evidence>
<keyword evidence="2" id="KW-0813">Transport</keyword>
<dbReference type="OrthoDB" id="870at2759"/>
<name>E3L3P0_PUCGT</name>
<dbReference type="InterPro" id="IPR028565">
    <property type="entry name" value="MHD"/>
</dbReference>
<dbReference type="KEGG" id="pgr:PGTG_16910"/>
<dbReference type="HOGENOM" id="CLU_036647_0_0_1"/>
<dbReference type="EMBL" id="DS178342">
    <property type="protein sequence ID" value="EFP91165.2"/>
    <property type="molecule type" value="Genomic_DNA"/>
</dbReference>
<organism evidence="6 7">
    <name type="scientific">Puccinia graminis f. sp. tritici (strain CRL 75-36-700-3 / race SCCL)</name>
    <name type="common">Black stem rust fungus</name>
    <dbReference type="NCBI Taxonomy" id="418459"/>
    <lineage>
        <taxon>Eukaryota</taxon>
        <taxon>Fungi</taxon>
        <taxon>Dikarya</taxon>
        <taxon>Basidiomycota</taxon>
        <taxon>Pucciniomycotina</taxon>
        <taxon>Pucciniomycetes</taxon>
        <taxon>Pucciniales</taxon>
        <taxon>Pucciniaceae</taxon>
        <taxon>Puccinia</taxon>
    </lineage>
</organism>
<dbReference type="STRING" id="418459.E3L3P0"/>
<dbReference type="RefSeq" id="XP_003335584.2">
    <property type="nucleotide sequence ID" value="XM_003335536.2"/>
</dbReference>
<dbReference type="GeneID" id="10528827"/>
<gene>
    <name evidence="6" type="ORF">PGTG_16910</name>
</gene>
<dbReference type="InterPro" id="IPR050431">
    <property type="entry name" value="Adaptor_comp_med_subunit"/>
</dbReference>
<dbReference type="InterPro" id="IPR036168">
    <property type="entry name" value="AP2_Mu_C_sf"/>
</dbReference>
<dbReference type="Gene3D" id="2.60.40.1170">
    <property type="entry name" value="Mu homology domain, subdomain B"/>
    <property type="match status" value="2"/>
</dbReference>
<dbReference type="SUPFAM" id="SSF49447">
    <property type="entry name" value="Second domain of Mu2 adaptin subunit (ap50) of ap2 adaptor"/>
    <property type="match status" value="1"/>
</dbReference>
<sequence length="482" mass="54604">MAHQIPIQTQTQTQIQIPTRLHIHQIISFPGKHNKQPQINIFLTSLPRLSTITIIKLMTVNLQRAPHITTLLLMAQCAAIWSNTTFVEPAIVFEYLNKFLNLLSKYLNNSGANNIQIGPSLIESNFELVHQLIHLTAPTRENPFGRNWTEAGLIEELIPIKNKSIVKLISEATETLSKGKNQYRPKPTIFSSVIPWRPTGLEYAKQEIWLDLIESISVTLDPDGHILRFEVVGVVDIQSRLTGLPDISLKFIDPTKIGRVGFHSCVRYSKWEKEKIVSFIPPDGRFRLMSYRSTPTQSTSLPVAIKPTVTVGDQGGSFKLLISSVASLSKLVIRWQLGRLATGIISEQLHCRSRDGRRIEPSWEWDESKKEIRWSLDGQDANCCLTGLWTHRSKENEPSHSIEVEFESRTESPNLSFLGLKVDKIDIKQNSSFSDHHNHQHQFSNHDPAGKALSSLSSSFGIPAINKGVKMKFRSAQYEIRW</sequence>
<dbReference type="GO" id="GO:0030131">
    <property type="term" value="C:clathrin adaptor complex"/>
    <property type="evidence" value="ECO:0007669"/>
    <property type="project" value="InterPro"/>
</dbReference>
<dbReference type="AlphaFoldDB" id="E3L3P0"/>
<comment type="subcellular location">
    <subcellularLocation>
        <location evidence="1">Endomembrane system</location>
    </subcellularLocation>
</comment>
<feature type="domain" description="MHD" evidence="5">
    <location>
        <begin position="205"/>
        <end position="453"/>
    </location>
</feature>